<feature type="compositionally biased region" description="Basic and acidic residues" evidence="1">
    <location>
        <begin position="43"/>
        <end position="63"/>
    </location>
</feature>
<comment type="caution">
    <text evidence="2">The sequence shown here is derived from an EMBL/GenBank/DDBJ whole genome shotgun (WGS) entry which is preliminary data.</text>
</comment>
<sequence length="338" mass="38095">MEDGDFWQKVELGTLPKFCPHCKMVGHNLSECRGIRAQVQREEEIKNKRNQEEARKGEVGEDRDTIEEQNQALILAEECKNKDSGIGYTSASKEGVASTSSGTGVNANSSAGTYAYKTAQLIRETSLVLVNKEENWADMVEDEERDEACVAKSTSQSFQDLVKTTWEVLQDGNPLIKLMKKLQRLKAEIKSWRKAATGGLAAEISRCAEALESLHLLIEFTDDEIQIKEVADMENKLNKLLKIENSMWKQKARSKAKFTKKNGETINYFKPSSIWNGLKGAIKTVENNSRWLIGNGRNIDFWRDCWGADHSLMEAASVDPEIWRYLSVKLSSIIDHSG</sequence>
<keyword evidence="3" id="KW-1185">Reference proteome</keyword>
<dbReference type="Proteomes" id="UP000541444">
    <property type="component" value="Unassembled WGS sequence"/>
</dbReference>
<name>A0A7J7NS85_9MAGN</name>
<dbReference type="OrthoDB" id="1742302at2759"/>
<evidence type="ECO:0000256" key="1">
    <source>
        <dbReference type="SAM" id="MobiDB-lite"/>
    </source>
</evidence>
<evidence type="ECO:0000313" key="2">
    <source>
        <dbReference type="EMBL" id="KAF6169910.1"/>
    </source>
</evidence>
<dbReference type="EMBL" id="JACGCM010000622">
    <property type="protein sequence ID" value="KAF6169910.1"/>
    <property type="molecule type" value="Genomic_DNA"/>
</dbReference>
<dbReference type="AlphaFoldDB" id="A0A7J7NS85"/>
<accession>A0A7J7NS85</accession>
<protein>
    <submittedName>
        <fullName evidence="2">Uncharacterized protein</fullName>
    </submittedName>
</protein>
<proteinExistence type="predicted"/>
<reference evidence="2 3" key="1">
    <citation type="journal article" date="2020" name="IScience">
        <title>Genome Sequencing of the Endangered Kingdonia uniflora (Circaeasteraceae, Ranunculales) Reveals Potential Mechanisms of Evolutionary Specialization.</title>
        <authorList>
            <person name="Sun Y."/>
            <person name="Deng T."/>
            <person name="Zhang A."/>
            <person name="Moore M.J."/>
            <person name="Landis J.B."/>
            <person name="Lin N."/>
            <person name="Zhang H."/>
            <person name="Zhang X."/>
            <person name="Huang J."/>
            <person name="Zhang X."/>
            <person name="Sun H."/>
            <person name="Wang H."/>
        </authorList>
    </citation>
    <scope>NUCLEOTIDE SEQUENCE [LARGE SCALE GENOMIC DNA]</scope>
    <source>
        <strain evidence="2">TB1705</strain>
        <tissue evidence="2">Leaf</tissue>
    </source>
</reference>
<organism evidence="2 3">
    <name type="scientific">Kingdonia uniflora</name>
    <dbReference type="NCBI Taxonomy" id="39325"/>
    <lineage>
        <taxon>Eukaryota</taxon>
        <taxon>Viridiplantae</taxon>
        <taxon>Streptophyta</taxon>
        <taxon>Embryophyta</taxon>
        <taxon>Tracheophyta</taxon>
        <taxon>Spermatophyta</taxon>
        <taxon>Magnoliopsida</taxon>
        <taxon>Ranunculales</taxon>
        <taxon>Circaeasteraceae</taxon>
        <taxon>Kingdonia</taxon>
    </lineage>
</organism>
<evidence type="ECO:0000313" key="3">
    <source>
        <dbReference type="Proteomes" id="UP000541444"/>
    </source>
</evidence>
<gene>
    <name evidence="2" type="ORF">GIB67_034302</name>
</gene>
<feature type="region of interest" description="Disordered" evidence="1">
    <location>
        <begin position="43"/>
        <end position="65"/>
    </location>
</feature>